<organism evidence="2 3">
    <name type="scientific">Agrilutibacter terrestris</name>
    <dbReference type="NCBI Taxonomy" id="2865112"/>
    <lineage>
        <taxon>Bacteria</taxon>
        <taxon>Pseudomonadati</taxon>
        <taxon>Pseudomonadota</taxon>
        <taxon>Gammaproteobacteria</taxon>
        <taxon>Lysobacterales</taxon>
        <taxon>Lysobacteraceae</taxon>
        <taxon>Agrilutibacter</taxon>
    </lineage>
</organism>
<dbReference type="Proteomes" id="UP000516018">
    <property type="component" value="Chromosome"/>
</dbReference>
<evidence type="ECO:0000256" key="1">
    <source>
        <dbReference type="SAM" id="SignalP"/>
    </source>
</evidence>
<feature type="signal peptide" evidence="1">
    <location>
        <begin position="1"/>
        <end position="21"/>
    </location>
</feature>
<feature type="chain" id="PRO_5028993010" evidence="1">
    <location>
        <begin position="22"/>
        <end position="267"/>
    </location>
</feature>
<evidence type="ECO:0000313" key="3">
    <source>
        <dbReference type="Proteomes" id="UP000516018"/>
    </source>
</evidence>
<reference evidence="2 3" key="1">
    <citation type="submission" date="2020-08" db="EMBL/GenBank/DDBJ databases">
        <title>Lysobacter sp. II4 sp. nov., isolated from soil.</title>
        <authorList>
            <person name="Woo C.Y."/>
            <person name="Kim J."/>
        </authorList>
    </citation>
    <scope>NUCLEOTIDE SEQUENCE [LARGE SCALE GENOMIC DNA]</scope>
    <source>
        <strain evidence="2 3">II4</strain>
    </source>
</reference>
<evidence type="ECO:0000313" key="2">
    <source>
        <dbReference type="EMBL" id="QNP41714.1"/>
    </source>
</evidence>
<keyword evidence="3" id="KW-1185">Reference proteome</keyword>
<gene>
    <name evidence="2" type="ORF">H8B22_05765</name>
</gene>
<accession>A0A7H0G098</accession>
<keyword evidence="1" id="KW-0732">Signal</keyword>
<proteinExistence type="predicted"/>
<dbReference type="EMBL" id="CP060820">
    <property type="protein sequence ID" value="QNP41714.1"/>
    <property type="molecule type" value="Genomic_DNA"/>
</dbReference>
<protein>
    <submittedName>
        <fullName evidence="2">Uncharacterized protein</fullName>
    </submittedName>
</protein>
<name>A0A7H0G098_9GAMM</name>
<dbReference type="AlphaFoldDB" id="A0A7H0G098"/>
<dbReference type="KEGG" id="lsx:H8B22_05765"/>
<sequence length="267" mass="29253">MNIIRNLAAFLACCAAGAAFAGEVVVDDGSTNSRSILAPGVPGTLTQSFTAEDARIRFGFRIHDELVGSLNARAPIVYNLYAGENSQAVLLATRTVHLPTEIEPDDPRNIFNDYGFVEAWFHDIALVVGQKYTMEIVVDPADPVTGGVGVWTSLVNPYAGGRFFFSSGVNNDFFSEQDMLFRMTPVTLTGVATELFSDMQAFGGSVRYATQHMFENNARFPRTRCGNYQGLMRFLEHYAATERELDAATAADFIFRLEIVSDLSGCP</sequence>
<dbReference type="RefSeq" id="WP_187713150.1">
    <property type="nucleotide sequence ID" value="NZ_CP060820.1"/>
</dbReference>